<sequence length="127" mass="14113">MSTDHRVGLRKLTLANRASQRTLSRCNDNRYSQSATTKRLDISLPIVPNFTAGRAIEILQHNLATLVISVHTPDAKAKVSPLTDTYRGHHQSLQPINPYYCSVVFLCFGSLFAMRRTSVAKTGTRIG</sequence>
<accession>A0A8S4S539</accession>
<keyword evidence="2" id="KW-1185">Reference proteome</keyword>
<evidence type="ECO:0000313" key="2">
    <source>
        <dbReference type="Proteomes" id="UP000838756"/>
    </source>
</evidence>
<protein>
    <submittedName>
        <fullName evidence="1">Jg6092 protein</fullName>
    </submittedName>
</protein>
<gene>
    <name evidence="1" type="primary">jg6092</name>
    <name evidence="1" type="ORF">PAEG_LOCUS21977</name>
</gene>
<comment type="caution">
    <text evidence="1">The sequence shown here is derived from an EMBL/GenBank/DDBJ whole genome shotgun (WGS) entry which is preliminary data.</text>
</comment>
<dbReference type="Proteomes" id="UP000838756">
    <property type="component" value="Unassembled WGS sequence"/>
</dbReference>
<evidence type="ECO:0000313" key="1">
    <source>
        <dbReference type="EMBL" id="CAH2249822.1"/>
    </source>
</evidence>
<name>A0A8S4S539_9NEOP</name>
<reference evidence="1" key="1">
    <citation type="submission" date="2022-03" db="EMBL/GenBank/DDBJ databases">
        <authorList>
            <person name="Lindestad O."/>
        </authorList>
    </citation>
    <scope>NUCLEOTIDE SEQUENCE</scope>
</reference>
<organism evidence="1 2">
    <name type="scientific">Pararge aegeria aegeria</name>
    <dbReference type="NCBI Taxonomy" id="348720"/>
    <lineage>
        <taxon>Eukaryota</taxon>
        <taxon>Metazoa</taxon>
        <taxon>Ecdysozoa</taxon>
        <taxon>Arthropoda</taxon>
        <taxon>Hexapoda</taxon>
        <taxon>Insecta</taxon>
        <taxon>Pterygota</taxon>
        <taxon>Neoptera</taxon>
        <taxon>Endopterygota</taxon>
        <taxon>Lepidoptera</taxon>
        <taxon>Glossata</taxon>
        <taxon>Ditrysia</taxon>
        <taxon>Papilionoidea</taxon>
        <taxon>Nymphalidae</taxon>
        <taxon>Satyrinae</taxon>
        <taxon>Satyrini</taxon>
        <taxon>Parargina</taxon>
        <taxon>Pararge</taxon>
    </lineage>
</organism>
<dbReference type="AlphaFoldDB" id="A0A8S4S539"/>
<proteinExistence type="predicted"/>
<dbReference type="EMBL" id="CAKXAJ010025999">
    <property type="protein sequence ID" value="CAH2249822.1"/>
    <property type="molecule type" value="Genomic_DNA"/>
</dbReference>